<evidence type="ECO:0000313" key="7">
    <source>
        <dbReference type="EMBL" id="BES96367.1"/>
    </source>
</evidence>
<name>A0ABN7B0W2_9HEMI</name>
<comment type="similarity">
    <text evidence="3">Belongs to the GST superfamily. Sigma family.</text>
</comment>
<comment type="catalytic activity">
    <reaction evidence="4">
        <text>RX + glutathione = an S-substituted glutathione + a halide anion + H(+)</text>
        <dbReference type="Rhea" id="RHEA:16437"/>
        <dbReference type="ChEBI" id="CHEBI:15378"/>
        <dbReference type="ChEBI" id="CHEBI:16042"/>
        <dbReference type="ChEBI" id="CHEBI:17792"/>
        <dbReference type="ChEBI" id="CHEBI:57925"/>
        <dbReference type="ChEBI" id="CHEBI:90779"/>
        <dbReference type="EC" id="2.5.1.18"/>
    </reaction>
</comment>
<dbReference type="CDD" id="cd03039">
    <property type="entry name" value="GST_N_Sigma_like"/>
    <property type="match status" value="1"/>
</dbReference>
<evidence type="ECO:0000256" key="4">
    <source>
        <dbReference type="ARBA" id="ARBA00047960"/>
    </source>
</evidence>
<evidence type="ECO:0000256" key="3">
    <source>
        <dbReference type="ARBA" id="ARBA00038317"/>
    </source>
</evidence>
<gene>
    <name evidence="7" type="ORF">NTJ_09178</name>
</gene>
<dbReference type="InterPro" id="IPR036282">
    <property type="entry name" value="Glutathione-S-Trfase_C_sf"/>
</dbReference>
<keyword evidence="8" id="KW-1185">Reference proteome</keyword>
<evidence type="ECO:0000313" key="8">
    <source>
        <dbReference type="Proteomes" id="UP001307889"/>
    </source>
</evidence>
<dbReference type="SUPFAM" id="SSF47616">
    <property type="entry name" value="GST C-terminal domain-like"/>
    <property type="match status" value="1"/>
</dbReference>
<dbReference type="SFLD" id="SFLDG00363">
    <property type="entry name" value="AMPS_(cytGST):_Alpha-__Mu-__Pi"/>
    <property type="match status" value="1"/>
</dbReference>
<dbReference type="InterPro" id="IPR040079">
    <property type="entry name" value="Glutathione_S-Trfase"/>
</dbReference>
<dbReference type="Pfam" id="PF02798">
    <property type="entry name" value="GST_N"/>
    <property type="match status" value="1"/>
</dbReference>
<dbReference type="InterPro" id="IPR004045">
    <property type="entry name" value="Glutathione_S-Trfase_N"/>
</dbReference>
<dbReference type="PANTHER" id="PTHR11571">
    <property type="entry name" value="GLUTATHIONE S-TRANSFERASE"/>
    <property type="match status" value="1"/>
</dbReference>
<evidence type="ECO:0000259" key="6">
    <source>
        <dbReference type="PROSITE" id="PS50405"/>
    </source>
</evidence>
<dbReference type="PROSITE" id="PS50405">
    <property type="entry name" value="GST_CTER"/>
    <property type="match status" value="1"/>
</dbReference>
<dbReference type="EMBL" id="AP028915">
    <property type="protein sequence ID" value="BES96367.1"/>
    <property type="molecule type" value="Genomic_DNA"/>
</dbReference>
<dbReference type="SFLD" id="SFLDG01205">
    <property type="entry name" value="AMPS.1"/>
    <property type="match status" value="1"/>
</dbReference>
<dbReference type="Gene3D" id="1.20.1050.10">
    <property type="match status" value="1"/>
</dbReference>
<dbReference type="SFLD" id="SFLDS00019">
    <property type="entry name" value="Glutathione_Transferase_(cytos"/>
    <property type="match status" value="1"/>
</dbReference>
<dbReference type="PROSITE" id="PS50404">
    <property type="entry name" value="GST_NTER"/>
    <property type="match status" value="1"/>
</dbReference>
<accession>A0ABN7B0W2</accession>
<evidence type="ECO:0000259" key="5">
    <source>
        <dbReference type="PROSITE" id="PS50404"/>
    </source>
</evidence>
<keyword evidence="2" id="KW-0808">Transferase</keyword>
<evidence type="ECO:0000256" key="2">
    <source>
        <dbReference type="ARBA" id="ARBA00022679"/>
    </source>
</evidence>
<dbReference type="InterPro" id="IPR036249">
    <property type="entry name" value="Thioredoxin-like_sf"/>
</dbReference>
<dbReference type="CDD" id="cd03192">
    <property type="entry name" value="GST_C_Sigma_like"/>
    <property type="match status" value="1"/>
</dbReference>
<sequence length="205" mass="24441">MAEKYKLTYFNIMGLGEPIRFMLSYMGIDFDDFRISSYPEFASKYKPNMPFGKMPVLEIGNDRFYQSIALCRYLGKQTNLGGDNLREDLEIDMIIESISDVRSTVWTYFYNRDEQNKEKIKPKIMEEIVPMYMKKFDEIIEKDGFLANKKLSWADVYFVAILGYFSYMIKDDICKKYEHIRDLRDRIHDIPNIKAWVESRPVTSW</sequence>
<dbReference type="InterPro" id="IPR004046">
    <property type="entry name" value="GST_C"/>
</dbReference>
<dbReference type="InterPro" id="IPR010987">
    <property type="entry name" value="Glutathione-S-Trfase_C-like"/>
</dbReference>
<dbReference type="SUPFAM" id="SSF52833">
    <property type="entry name" value="Thioredoxin-like"/>
    <property type="match status" value="1"/>
</dbReference>
<reference evidence="7 8" key="1">
    <citation type="submission" date="2023-09" db="EMBL/GenBank/DDBJ databases">
        <title>Nesidiocoris tenuis whole genome shotgun sequence.</title>
        <authorList>
            <person name="Shibata T."/>
            <person name="Shimoda M."/>
            <person name="Kobayashi T."/>
            <person name="Uehara T."/>
        </authorList>
    </citation>
    <scope>NUCLEOTIDE SEQUENCE [LARGE SCALE GENOMIC DNA]</scope>
    <source>
        <strain evidence="7 8">Japan</strain>
    </source>
</reference>
<dbReference type="PANTHER" id="PTHR11571:SF224">
    <property type="entry name" value="HEMATOPOIETIC PROSTAGLANDIN D SYNTHASE"/>
    <property type="match status" value="1"/>
</dbReference>
<feature type="domain" description="GST C-terminal" evidence="6">
    <location>
        <begin position="84"/>
        <end position="205"/>
    </location>
</feature>
<dbReference type="InterPro" id="IPR050213">
    <property type="entry name" value="GST_superfamily"/>
</dbReference>
<evidence type="ECO:0000256" key="1">
    <source>
        <dbReference type="ARBA" id="ARBA00012452"/>
    </source>
</evidence>
<protein>
    <recommendedName>
        <fullName evidence="1">glutathione transferase</fullName>
        <ecNumber evidence="1">2.5.1.18</ecNumber>
    </recommendedName>
</protein>
<proteinExistence type="inferred from homology"/>
<dbReference type="Gene3D" id="3.40.30.10">
    <property type="entry name" value="Glutaredoxin"/>
    <property type="match status" value="1"/>
</dbReference>
<feature type="domain" description="GST N-terminal" evidence="5">
    <location>
        <begin position="3"/>
        <end position="82"/>
    </location>
</feature>
<dbReference type="Proteomes" id="UP001307889">
    <property type="component" value="Chromosome 7"/>
</dbReference>
<organism evidence="7 8">
    <name type="scientific">Nesidiocoris tenuis</name>
    <dbReference type="NCBI Taxonomy" id="355587"/>
    <lineage>
        <taxon>Eukaryota</taxon>
        <taxon>Metazoa</taxon>
        <taxon>Ecdysozoa</taxon>
        <taxon>Arthropoda</taxon>
        <taxon>Hexapoda</taxon>
        <taxon>Insecta</taxon>
        <taxon>Pterygota</taxon>
        <taxon>Neoptera</taxon>
        <taxon>Paraneoptera</taxon>
        <taxon>Hemiptera</taxon>
        <taxon>Heteroptera</taxon>
        <taxon>Panheteroptera</taxon>
        <taxon>Cimicomorpha</taxon>
        <taxon>Miridae</taxon>
        <taxon>Dicyphina</taxon>
        <taxon>Nesidiocoris</taxon>
    </lineage>
</organism>
<dbReference type="Pfam" id="PF14497">
    <property type="entry name" value="GST_C_3"/>
    <property type="match status" value="1"/>
</dbReference>
<dbReference type="EC" id="2.5.1.18" evidence="1"/>